<comment type="caution">
    <text evidence="1">The sequence shown here is derived from an EMBL/GenBank/DDBJ whole genome shotgun (WGS) entry which is preliminary data.</text>
</comment>
<dbReference type="AlphaFoldDB" id="A0A941W383"/>
<organism evidence="1 2">
    <name type="scientific">Candidatus Scalindua arabica</name>
    <dbReference type="NCBI Taxonomy" id="1127984"/>
    <lineage>
        <taxon>Bacteria</taxon>
        <taxon>Pseudomonadati</taxon>
        <taxon>Planctomycetota</taxon>
        <taxon>Candidatus Brocadiia</taxon>
        <taxon>Candidatus Brocadiales</taxon>
        <taxon>Candidatus Scalinduaceae</taxon>
        <taxon>Candidatus Scalindua</taxon>
    </lineage>
</organism>
<protein>
    <submittedName>
        <fullName evidence="1">Uncharacterized protein</fullName>
    </submittedName>
</protein>
<accession>A0A941W383</accession>
<evidence type="ECO:0000313" key="1">
    <source>
        <dbReference type="EMBL" id="MBS1258337.1"/>
    </source>
</evidence>
<proteinExistence type="predicted"/>
<reference evidence="1" key="1">
    <citation type="journal article" date="2021" name="ISME J.">
        <title>Fine-scale metabolic discontinuity in a stratified prokaryote microbiome of a Red Sea deep halocline.</title>
        <authorList>
            <person name="Michoud G."/>
            <person name="Ngugi D.K."/>
            <person name="Barozzi A."/>
            <person name="Merlino G."/>
            <person name="Calleja M.L."/>
            <person name="Delgado-Huertas A."/>
            <person name="Moran X.A.G."/>
            <person name="Daffonchio D."/>
        </authorList>
    </citation>
    <scope>NUCLEOTIDE SEQUENCE</scope>
    <source>
        <strain evidence="1">SuakinDeep_MAG55_1</strain>
    </source>
</reference>
<dbReference type="Proteomes" id="UP000722750">
    <property type="component" value="Unassembled WGS sequence"/>
</dbReference>
<gene>
    <name evidence="1" type="ORF">MAG551_01395</name>
</gene>
<evidence type="ECO:0000313" key="2">
    <source>
        <dbReference type="Proteomes" id="UP000722750"/>
    </source>
</evidence>
<name>A0A941W383_9BACT</name>
<sequence length="45" mass="5127">MLLDSNIIIYATQPEHDKIRKFIAENTPAVSSVSYVEVLGYHHLI</sequence>
<dbReference type="EMBL" id="JAANXD010000058">
    <property type="protein sequence ID" value="MBS1258337.1"/>
    <property type="molecule type" value="Genomic_DNA"/>
</dbReference>